<dbReference type="AlphaFoldDB" id="A0A554VE48"/>
<reference evidence="1 2" key="1">
    <citation type="submission" date="2019-07" db="EMBL/GenBank/DDBJ databases">
        <title>The draft genome sequence of Aquimarina algiphila M91.</title>
        <authorList>
            <person name="Meng X."/>
        </authorList>
    </citation>
    <scope>NUCLEOTIDE SEQUENCE [LARGE SCALE GENOMIC DNA]</scope>
    <source>
        <strain evidence="1 2">M91</strain>
    </source>
</reference>
<sequence>MTKITKRWIIEEPKNTPVNPIVNGYTIMNALPETTAFAVGHIFFGMNGDEFVMGQVIALPFDINDKTKVKIHLNNI</sequence>
<keyword evidence="2" id="KW-1185">Reference proteome</keyword>
<evidence type="ECO:0000313" key="2">
    <source>
        <dbReference type="Proteomes" id="UP000318833"/>
    </source>
</evidence>
<protein>
    <submittedName>
        <fullName evidence="1">Uncharacterized protein</fullName>
    </submittedName>
</protein>
<name>A0A554VE48_9FLAO</name>
<evidence type="ECO:0000313" key="1">
    <source>
        <dbReference type="EMBL" id="TSE05259.1"/>
    </source>
</evidence>
<comment type="caution">
    <text evidence="1">The sequence shown here is derived from an EMBL/GenBank/DDBJ whole genome shotgun (WGS) entry which is preliminary data.</text>
</comment>
<accession>A0A554VE48</accession>
<gene>
    <name evidence="1" type="ORF">FOF46_23640</name>
</gene>
<proteinExistence type="predicted"/>
<dbReference type="RefSeq" id="WP_143918185.1">
    <property type="nucleotide sequence ID" value="NZ_CANMIK010000072.1"/>
</dbReference>
<dbReference type="Proteomes" id="UP000318833">
    <property type="component" value="Unassembled WGS sequence"/>
</dbReference>
<organism evidence="1 2">
    <name type="scientific">Aquimarina algiphila</name>
    <dbReference type="NCBI Taxonomy" id="2047982"/>
    <lineage>
        <taxon>Bacteria</taxon>
        <taxon>Pseudomonadati</taxon>
        <taxon>Bacteroidota</taxon>
        <taxon>Flavobacteriia</taxon>
        <taxon>Flavobacteriales</taxon>
        <taxon>Flavobacteriaceae</taxon>
        <taxon>Aquimarina</taxon>
    </lineage>
</organism>
<dbReference type="EMBL" id="VLNR01000064">
    <property type="protein sequence ID" value="TSE05259.1"/>
    <property type="molecule type" value="Genomic_DNA"/>
</dbReference>